<sequence length="255" mass="28949">MWVGYNPLFKDPFYVADLIADYVDFVGFGVVTVDFGCKDILRRFRNLVEEHRDTTFALGIGAGELRGYSGLKAVLDCLKSLRKEVDLLFCGCSGPKITSEASKIVDGILFNYAHPEHLSWIIGFLKREVYKVAYAPSLILPSEFEFDLLIACAMVSCSNRNFVKTFKYDGMCREISKLDFLRVIADRKSLNVIPDEIKRYKDVLIDKFAIAGDFESLVGRLKEVLKICDHVVLGDPFFRDPNSVEQFEKILVSLK</sequence>
<gene>
    <name evidence="1" type="ordered locus">Arcpr_0062</name>
</gene>
<proteinExistence type="predicted"/>
<evidence type="ECO:0000313" key="2">
    <source>
        <dbReference type="Proteomes" id="UP000001901"/>
    </source>
</evidence>
<dbReference type="AlphaFoldDB" id="D2RFR3"/>
<protein>
    <submittedName>
        <fullName evidence="1">Uncharacterized protein</fullName>
    </submittedName>
</protein>
<dbReference type="STRING" id="572546.Arcpr_0062"/>
<dbReference type="HOGENOM" id="CLU_961741_0_0_2"/>
<evidence type="ECO:0000313" key="1">
    <source>
        <dbReference type="EMBL" id="ADB57138.1"/>
    </source>
</evidence>
<dbReference type="KEGG" id="apo:Arcpr_0062"/>
<keyword evidence="2" id="KW-1185">Reference proteome</keyword>
<organism evidence="1 2">
    <name type="scientific">Archaeoglobus profundus (strain DSM 5631 / JCM 9629 / NBRC 100127 / Av18)</name>
    <dbReference type="NCBI Taxonomy" id="572546"/>
    <lineage>
        <taxon>Archaea</taxon>
        <taxon>Methanobacteriati</taxon>
        <taxon>Methanobacteriota</taxon>
        <taxon>Archaeoglobi</taxon>
        <taxon>Archaeoglobales</taxon>
        <taxon>Archaeoglobaceae</taxon>
        <taxon>Archaeoglobus</taxon>
    </lineage>
</organism>
<dbReference type="PaxDb" id="572546-Arcpr_0062"/>
<dbReference type="Proteomes" id="UP000001901">
    <property type="component" value="Chromosome"/>
</dbReference>
<dbReference type="EMBL" id="CP001857">
    <property type="protein sequence ID" value="ADB57138.1"/>
    <property type="molecule type" value="Genomic_DNA"/>
</dbReference>
<reference evidence="1 2" key="1">
    <citation type="journal article" date="2010" name="Stand. Genomic Sci.">
        <title>Complete genome sequence of Archaeoglobus profundus type strain (AV18).</title>
        <authorList>
            <person name="von Jan M."/>
            <person name="Lapidus A."/>
            <person name="Del Rio T.G."/>
            <person name="Copeland A."/>
            <person name="Tice H."/>
            <person name="Cheng J.F."/>
            <person name="Lucas S."/>
            <person name="Chen F."/>
            <person name="Nolan M."/>
            <person name="Goodwin L."/>
            <person name="Han C."/>
            <person name="Pitluck S."/>
            <person name="Liolios K."/>
            <person name="Ivanova N."/>
            <person name="Mavromatis K."/>
            <person name="Ovchinnikova G."/>
            <person name="Chertkov O."/>
            <person name="Pati A."/>
            <person name="Chen A."/>
            <person name="Palaniappan K."/>
            <person name="Land M."/>
            <person name="Hauser L."/>
            <person name="Chang Y.J."/>
            <person name="Jeffries C.D."/>
            <person name="Saunders E."/>
            <person name="Brettin T."/>
            <person name="Detter J.C."/>
            <person name="Chain P."/>
            <person name="Eichinger K."/>
            <person name="Huber H."/>
            <person name="Spring S."/>
            <person name="Rohde M."/>
            <person name="Goker M."/>
            <person name="Wirth R."/>
            <person name="Woyke T."/>
            <person name="Bristow J."/>
            <person name="Eisen J.A."/>
            <person name="Markowitz V."/>
            <person name="Hugenholtz P."/>
            <person name="Kyrpides N.C."/>
            <person name="Klenk H.P."/>
        </authorList>
    </citation>
    <scope>NUCLEOTIDE SEQUENCE [LARGE SCALE GENOMIC DNA]</scope>
    <source>
        <strain evidence="2">DSM 5631 / JCM 9629 / NBRC 100127 / Av18</strain>
    </source>
</reference>
<accession>D2RFR3</accession>
<dbReference type="eggNOG" id="arCOG02410">
    <property type="taxonomic scope" value="Archaea"/>
</dbReference>
<name>D2RFR3_ARCPA</name>